<keyword evidence="1" id="KW-1133">Transmembrane helix</keyword>
<keyword evidence="3" id="KW-1185">Reference proteome</keyword>
<accession>A0A0W0ZT58</accession>
<feature type="transmembrane region" description="Helical" evidence="1">
    <location>
        <begin position="20"/>
        <end position="41"/>
    </location>
</feature>
<feature type="transmembrane region" description="Helical" evidence="1">
    <location>
        <begin position="382"/>
        <end position="403"/>
    </location>
</feature>
<comment type="caution">
    <text evidence="2">The sequence shown here is derived from an EMBL/GenBank/DDBJ whole genome shotgun (WGS) entry which is preliminary data.</text>
</comment>
<gene>
    <name evidence="2" type="ORF">Ltuc_0081</name>
</gene>
<feature type="transmembrane region" description="Helical" evidence="1">
    <location>
        <begin position="409"/>
        <end position="425"/>
    </location>
</feature>
<dbReference type="EMBL" id="LNZA01000001">
    <property type="protein sequence ID" value="KTD72234.1"/>
    <property type="molecule type" value="Genomic_DNA"/>
</dbReference>
<proteinExistence type="predicted"/>
<reference evidence="2 3" key="1">
    <citation type="submission" date="2015-11" db="EMBL/GenBank/DDBJ databases">
        <title>Genomic analysis of 38 Legionella species identifies large and diverse effector repertoires.</title>
        <authorList>
            <person name="Burstein D."/>
            <person name="Amaro F."/>
            <person name="Zusman T."/>
            <person name="Lifshitz Z."/>
            <person name="Cohen O."/>
            <person name="Gilbert J.A."/>
            <person name="Pupko T."/>
            <person name="Shuman H.A."/>
            <person name="Segal G."/>
        </authorList>
    </citation>
    <scope>NUCLEOTIDE SEQUENCE [LARGE SCALE GENOMIC DNA]</scope>
    <source>
        <strain evidence="2 3">ATCC 49180</strain>
    </source>
</reference>
<feature type="transmembrane region" description="Helical" evidence="1">
    <location>
        <begin position="260"/>
        <end position="280"/>
    </location>
</feature>
<evidence type="ECO:0000313" key="2">
    <source>
        <dbReference type="EMBL" id="KTD72234.1"/>
    </source>
</evidence>
<evidence type="ECO:0000313" key="3">
    <source>
        <dbReference type="Proteomes" id="UP000054693"/>
    </source>
</evidence>
<dbReference type="PATRIC" id="fig|40335.7.peg.83"/>
<feature type="transmembrane region" description="Helical" evidence="1">
    <location>
        <begin position="191"/>
        <end position="215"/>
    </location>
</feature>
<dbReference type="Proteomes" id="UP000054693">
    <property type="component" value="Unassembled WGS sequence"/>
</dbReference>
<feature type="transmembrane region" description="Helical" evidence="1">
    <location>
        <begin position="99"/>
        <end position="115"/>
    </location>
</feature>
<feature type="transmembrane region" description="Helical" evidence="1">
    <location>
        <begin position="127"/>
        <end position="149"/>
    </location>
</feature>
<feature type="transmembrane region" description="Helical" evidence="1">
    <location>
        <begin position="47"/>
        <end position="64"/>
    </location>
</feature>
<keyword evidence="1" id="KW-0812">Transmembrane</keyword>
<name>A0A0W0ZT58_9GAMM</name>
<feature type="transmembrane region" description="Helical" evidence="1">
    <location>
        <begin position="432"/>
        <end position="449"/>
    </location>
</feature>
<feature type="transmembrane region" description="Helical" evidence="1">
    <location>
        <begin position="76"/>
        <end position="93"/>
    </location>
</feature>
<dbReference type="STRING" id="40335.Ltuc_0081"/>
<organism evidence="2 3">
    <name type="scientific">Legionella tucsonensis</name>
    <dbReference type="NCBI Taxonomy" id="40335"/>
    <lineage>
        <taxon>Bacteria</taxon>
        <taxon>Pseudomonadati</taxon>
        <taxon>Pseudomonadota</taxon>
        <taxon>Gammaproteobacteria</taxon>
        <taxon>Legionellales</taxon>
        <taxon>Legionellaceae</taxon>
        <taxon>Legionella</taxon>
    </lineage>
</organism>
<evidence type="ECO:0000256" key="1">
    <source>
        <dbReference type="SAM" id="Phobius"/>
    </source>
</evidence>
<feature type="transmembrane region" description="Helical" evidence="1">
    <location>
        <begin position="227"/>
        <end position="254"/>
    </location>
</feature>
<keyword evidence="1" id="KW-0472">Membrane</keyword>
<dbReference type="AlphaFoldDB" id="A0A0W0ZT58"/>
<protein>
    <submittedName>
        <fullName evidence="2">Uncharacterized protein</fullName>
    </submittedName>
</protein>
<sequence>MISCLIQRDQKGHLGSVLNFSNFLIASLTLVGLISIQPFFIWNHSKVYYLISTLILCFAYLGYIKDHYKLIQKKSILFICICLIFLMYLTILPKVNHQHVRWIFLTPFIVAYFTLPETLQKQVFKTFYWVFLLSLVPGMILSCLMALGFSPKFSIIPTPIETFAKRGVFYLYFPGAMFLNNNSIWLPNGGFLSRLCGIWGEPGTVGTIAALLLAAEGFQMKKVSARLLFIAGFLSFSMAFFILFIVGFCFFSLLNKRYSFIIYGLFIALGVQITLGIGLGGNHVNQSKKSGLLRVDGNESVSIISLHNEEKESDLLKNKMAKFIKVRGALRTSVFDDRSSTEMNTLFIKYLHSDLKTILFGIASDASDVYGGESRAIWKIVFTNYGVIGFFLLVSLFFYYAYLFANRNHIGHIFAFVFLFFLSFYQRPVIWMPFYFIIFSGGIATLSSINSRQYISFKSKISASKNQGELAQI</sequence>